<evidence type="ECO:0000313" key="2">
    <source>
        <dbReference type="EMBL" id="CAD8999078.1"/>
    </source>
</evidence>
<protein>
    <submittedName>
        <fullName evidence="2">Uncharacterized protein</fullName>
    </submittedName>
</protein>
<reference evidence="2" key="1">
    <citation type="submission" date="2021-01" db="EMBL/GenBank/DDBJ databases">
        <authorList>
            <person name="Corre E."/>
            <person name="Pelletier E."/>
            <person name="Niang G."/>
            <person name="Scheremetjew M."/>
            <person name="Finn R."/>
            <person name="Kale V."/>
            <person name="Holt S."/>
            <person name="Cochrane G."/>
            <person name="Meng A."/>
            <person name="Brown T."/>
            <person name="Cohen L."/>
        </authorList>
    </citation>
    <scope>NUCLEOTIDE SEQUENCE</scope>
    <source>
        <strain evidence="2">NIES-381</strain>
    </source>
</reference>
<gene>
    <name evidence="2" type="ORF">EGYM00392_LOCUS10148</name>
</gene>
<name>A0A7S1I2M4_9EUGL</name>
<feature type="region of interest" description="Disordered" evidence="1">
    <location>
        <begin position="764"/>
        <end position="789"/>
    </location>
</feature>
<proteinExistence type="predicted"/>
<dbReference type="AlphaFoldDB" id="A0A7S1I2M4"/>
<feature type="region of interest" description="Disordered" evidence="1">
    <location>
        <begin position="1"/>
        <end position="48"/>
    </location>
</feature>
<feature type="compositionally biased region" description="Polar residues" evidence="1">
    <location>
        <begin position="13"/>
        <end position="48"/>
    </location>
</feature>
<feature type="region of interest" description="Disordered" evidence="1">
    <location>
        <begin position="142"/>
        <end position="181"/>
    </location>
</feature>
<dbReference type="EMBL" id="HBGA01027301">
    <property type="protein sequence ID" value="CAD8999078.1"/>
    <property type="molecule type" value="Transcribed_RNA"/>
</dbReference>
<feature type="compositionally biased region" description="Polar residues" evidence="1">
    <location>
        <begin position="777"/>
        <end position="789"/>
    </location>
</feature>
<sequence>MSTSRNARDQRSHTLVSARSAKTQHAHTPQTVLRPTSQASLTQLSNAASSLRAATPPLGTTPASIFVAELAPPFSTASRALAEYRRTLSRMKELEKEATGKAYRPVRIAGTATVAPVVPKAPFKPIQSADASLSAKVNKETLQHLGQPSSPTAPQHGPSSPVGSRQAPATSPWKGSAAGTDMSFRHRGFASNNAPGSPAYSFAPSQSTFGGWGNRSVGFGAASTVASTYAAFENPNNPENSDLAPRLRELKLCLDLIRYCISPERCEGRGGSSDSPLTKFAVLKFFQFVDDNIKRHLDEITDEWLCDLLEVLGDVCTLGMVFSATALILLADLVESSPRACVLLYHILEEDHPSYLRDTNLFIFLTYLKPCSLKQRLLSFCAALLHRNLITRDYIVQHIQAVVAQPVTADLALFADSAHSDTEKGPLQVSGLLNEHWVAKVKINFQAYFTPNKLLLKGREASLHTAVFESEATYFECPELAYPPFLFSPAYPPPQSTSLLQAHVFYDPSKGTSAMRFQQFRLEIEVLCSHDAINHTTDSLLYIFGQHYWPSAFQNLDTSKKGRTKGAGQPPKLHILRARQDLRSVLAQRARAAQGLESLSSRDPDGLDQPQGTPAVNEDYIFLSEAGDDIDFTLKYRRKIVIPFFLSKKFPAFLFTLQINHRNRYADIVDDFCAPDGWDFTGGAENEKQSVVRASTANSRAKDRRLDWSFSIDSKHFDKQHSFAVAEKTVPANQKKKDNHRQVPTMAKYMRLVNEHRRVQQSELMDDDDEDLPYPPINSQQSSPAHSRANTPATLMFQETTLPESPPHRLEKLYQGSTNLSTMRGAYRRTDPQMVLAVTKLVVRKSAQGYVDSDNEDGEEGALPCPQNRFRTEYPSYTFTPSGDGPHWC</sequence>
<feature type="compositionally biased region" description="Basic and acidic residues" evidence="1">
    <location>
        <begin position="1"/>
        <end position="12"/>
    </location>
</feature>
<organism evidence="2">
    <name type="scientific">Eutreptiella gymnastica</name>
    <dbReference type="NCBI Taxonomy" id="73025"/>
    <lineage>
        <taxon>Eukaryota</taxon>
        <taxon>Discoba</taxon>
        <taxon>Euglenozoa</taxon>
        <taxon>Euglenida</taxon>
        <taxon>Spirocuta</taxon>
        <taxon>Euglenophyceae</taxon>
        <taxon>Eutreptiales</taxon>
        <taxon>Eutreptiaceae</taxon>
        <taxon>Eutreptiella</taxon>
    </lineage>
</organism>
<feature type="compositionally biased region" description="Polar residues" evidence="1">
    <location>
        <begin position="144"/>
        <end position="169"/>
    </location>
</feature>
<evidence type="ECO:0000256" key="1">
    <source>
        <dbReference type="SAM" id="MobiDB-lite"/>
    </source>
</evidence>
<accession>A0A7S1I2M4</accession>